<dbReference type="AlphaFoldDB" id="A0A0J5WEQ5"/>
<dbReference type="EMBL" id="LDWR01000077">
    <property type="protein sequence ID" value="KML46516.1"/>
    <property type="molecule type" value="Genomic_DNA"/>
</dbReference>
<name>A0A0J5WEQ5_BURCE</name>
<protein>
    <submittedName>
        <fullName evidence="1">Uncharacterized protein</fullName>
    </submittedName>
</protein>
<comment type="caution">
    <text evidence="1">The sequence shown here is derived from an EMBL/GenBank/DDBJ whole genome shotgun (WGS) entry which is preliminary data.</text>
</comment>
<dbReference type="Proteomes" id="UP000036338">
    <property type="component" value="Unassembled WGS sequence"/>
</dbReference>
<evidence type="ECO:0000313" key="1">
    <source>
        <dbReference type="EMBL" id="KML46516.1"/>
    </source>
</evidence>
<sequence>MNNDVQIQYFECGFVGFDADSSAVGILKSVVCRDPPVCRELEAQTVGFKELRMSQIRGCSGSWSKIVGV</sequence>
<proteinExistence type="predicted"/>
<organism evidence="1 2">
    <name type="scientific">Burkholderia cepacia</name>
    <name type="common">Pseudomonas cepacia</name>
    <dbReference type="NCBI Taxonomy" id="292"/>
    <lineage>
        <taxon>Bacteria</taxon>
        <taxon>Pseudomonadati</taxon>
        <taxon>Pseudomonadota</taxon>
        <taxon>Betaproteobacteria</taxon>
        <taxon>Burkholderiales</taxon>
        <taxon>Burkholderiaceae</taxon>
        <taxon>Burkholderia</taxon>
        <taxon>Burkholderia cepacia complex</taxon>
    </lineage>
</organism>
<evidence type="ECO:0000313" key="2">
    <source>
        <dbReference type="Proteomes" id="UP000036338"/>
    </source>
</evidence>
<accession>A0A0J5WEQ5</accession>
<gene>
    <name evidence="1" type="ORF">VL15_35075</name>
</gene>
<reference evidence="1 2" key="1">
    <citation type="submission" date="2015-05" db="EMBL/GenBank/DDBJ databases">
        <title>Draft genome of Burkholderia cepacia LK29.</title>
        <authorList>
            <person name="Chan X.Y."/>
        </authorList>
    </citation>
    <scope>NUCLEOTIDE SEQUENCE [LARGE SCALE GENOMIC DNA]</scope>
    <source>
        <strain evidence="1 2">LK29</strain>
    </source>
</reference>